<organism evidence="2 3">
    <name type="scientific">Undibacterium cyanobacteriorum</name>
    <dbReference type="NCBI Taxonomy" id="3073561"/>
    <lineage>
        <taxon>Bacteria</taxon>
        <taxon>Pseudomonadati</taxon>
        <taxon>Pseudomonadota</taxon>
        <taxon>Betaproteobacteria</taxon>
        <taxon>Burkholderiales</taxon>
        <taxon>Oxalobacteraceae</taxon>
        <taxon>Undibacterium</taxon>
    </lineage>
</organism>
<accession>A0ABY9RM95</accession>
<dbReference type="InterPro" id="IPR009339">
    <property type="entry name" value="DUF998"/>
</dbReference>
<sequence>MRKNLLKFGTLSLPWWIVSLAIFAALEPGYSHLYNAVSRLGAFGASNALAMNIVCFLGTGLLVCCAGLGFRSELQSRGYSDSAANWTIVLGLMLAGAAVPADFQQNFQSPWTVIHAFFVMLAVIPFLIAASKTTVVLQQMNMHSKFLKLWPWLIVPVFCLHALLQQRGLVQRLSIVVVLTWVSYLSWHLAYQTSYHNSDSNSPA</sequence>
<evidence type="ECO:0000313" key="3">
    <source>
        <dbReference type="Proteomes" id="UP001181355"/>
    </source>
</evidence>
<keyword evidence="1" id="KW-0812">Transmembrane</keyword>
<feature type="transmembrane region" description="Helical" evidence="1">
    <location>
        <begin position="82"/>
        <end position="101"/>
    </location>
</feature>
<evidence type="ECO:0000256" key="1">
    <source>
        <dbReference type="SAM" id="Phobius"/>
    </source>
</evidence>
<dbReference type="RefSeq" id="WP_309483287.1">
    <property type="nucleotide sequence ID" value="NZ_CP133720.1"/>
</dbReference>
<protein>
    <submittedName>
        <fullName evidence="2">DUF998 domain-containing protein</fullName>
    </submittedName>
</protein>
<dbReference type="Pfam" id="PF06197">
    <property type="entry name" value="DUF998"/>
    <property type="match status" value="1"/>
</dbReference>
<feature type="transmembrane region" description="Helical" evidence="1">
    <location>
        <begin position="48"/>
        <end position="70"/>
    </location>
</feature>
<feature type="transmembrane region" description="Helical" evidence="1">
    <location>
        <begin position="173"/>
        <end position="191"/>
    </location>
</feature>
<evidence type="ECO:0000313" key="2">
    <source>
        <dbReference type="EMBL" id="WMW81810.1"/>
    </source>
</evidence>
<name>A0ABY9RM95_9BURK</name>
<reference evidence="2" key="1">
    <citation type="submission" date="2023-09" db="EMBL/GenBank/DDBJ databases">
        <title>Undibacterium sp. 20NA77.5 isolated from freshwater.</title>
        <authorList>
            <person name="Le V."/>
            <person name="Ko S.-R."/>
            <person name="Ahn C.-Y."/>
            <person name="Oh H.-M."/>
        </authorList>
    </citation>
    <scope>NUCLEOTIDE SEQUENCE</scope>
    <source>
        <strain evidence="2">20NA77.5</strain>
    </source>
</reference>
<dbReference type="Proteomes" id="UP001181355">
    <property type="component" value="Chromosome"/>
</dbReference>
<gene>
    <name evidence="2" type="ORF">RF679_05885</name>
</gene>
<dbReference type="EMBL" id="CP133720">
    <property type="protein sequence ID" value="WMW81810.1"/>
    <property type="molecule type" value="Genomic_DNA"/>
</dbReference>
<keyword evidence="1" id="KW-1133">Transmembrane helix</keyword>
<keyword evidence="3" id="KW-1185">Reference proteome</keyword>
<feature type="transmembrane region" description="Helical" evidence="1">
    <location>
        <begin position="149"/>
        <end position="167"/>
    </location>
</feature>
<proteinExistence type="predicted"/>
<keyword evidence="1" id="KW-0472">Membrane</keyword>
<feature type="transmembrane region" description="Helical" evidence="1">
    <location>
        <begin position="113"/>
        <end position="137"/>
    </location>
</feature>